<protein>
    <recommendedName>
        <fullName evidence="4">DUF4136 domain-containing protein</fullName>
    </recommendedName>
</protein>
<dbReference type="AlphaFoldDB" id="A0A5Q0Q781"/>
<dbReference type="KEGG" id="sphe:GFH32_06170"/>
<gene>
    <name evidence="2" type="ORF">GFH32_06170</name>
</gene>
<feature type="chain" id="PRO_5024814798" description="DUF4136 domain-containing protein" evidence="1">
    <location>
        <begin position="20"/>
        <end position="214"/>
    </location>
</feature>
<dbReference type="Proteomes" id="UP000326921">
    <property type="component" value="Chromosome"/>
</dbReference>
<sequence length="214" mass="25133">MKKLALLIIFTCLICVAFAQQGRYDTDIFGNLTFQSDRNSYEAKLEKNIFGDLIFTDSRRNKESMDSKFLEEFMPGIQDSKERQQKLFHDLIWQHRHNESYEVSYSVDIFGSVISKDNRGNERESGTDIFGHDFVKDKRKGSTASMKRNIHGDLEYAEDGQTATIKKDIFDKWSYSDSYGNKLEFAPSTWRRLMKKLGSDKEILWYFVDQFFDN</sequence>
<feature type="signal peptide" evidence="1">
    <location>
        <begin position="1"/>
        <end position="19"/>
    </location>
</feature>
<accession>A0A5Q0Q781</accession>
<keyword evidence="3" id="KW-1185">Reference proteome</keyword>
<evidence type="ECO:0000313" key="2">
    <source>
        <dbReference type="EMBL" id="QGA25925.1"/>
    </source>
</evidence>
<evidence type="ECO:0000313" key="3">
    <source>
        <dbReference type="Proteomes" id="UP000326921"/>
    </source>
</evidence>
<reference evidence="2 3" key="1">
    <citation type="submission" date="2019-10" db="EMBL/GenBank/DDBJ databases">
        <authorList>
            <person name="Dong K."/>
        </authorList>
    </citation>
    <scope>NUCLEOTIDE SEQUENCE [LARGE SCALE GENOMIC DNA]</scope>
    <source>
        <strain evidence="3">dk4302</strain>
    </source>
</reference>
<name>A0A5Q0Q781_9SPHI</name>
<keyword evidence="1" id="KW-0732">Signal</keyword>
<organism evidence="2 3">
    <name type="scientific">Sphingobacterium zhuxiongii</name>
    <dbReference type="NCBI Taxonomy" id="2662364"/>
    <lineage>
        <taxon>Bacteria</taxon>
        <taxon>Pseudomonadati</taxon>
        <taxon>Bacteroidota</taxon>
        <taxon>Sphingobacteriia</taxon>
        <taxon>Sphingobacteriales</taxon>
        <taxon>Sphingobacteriaceae</taxon>
        <taxon>Sphingobacterium</taxon>
    </lineage>
</organism>
<evidence type="ECO:0000256" key="1">
    <source>
        <dbReference type="SAM" id="SignalP"/>
    </source>
</evidence>
<evidence type="ECO:0008006" key="4">
    <source>
        <dbReference type="Google" id="ProtNLM"/>
    </source>
</evidence>
<dbReference type="EMBL" id="CP045652">
    <property type="protein sequence ID" value="QGA25925.1"/>
    <property type="molecule type" value="Genomic_DNA"/>
</dbReference>
<dbReference type="RefSeq" id="WP_153510274.1">
    <property type="nucleotide sequence ID" value="NZ_CP045652.1"/>
</dbReference>
<proteinExistence type="predicted"/>